<dbReference type="AlphaFoldDB" id="A0A9D4DMZ3"/>
<gene>
    <name evidence="2" type="ORF">DPMN_186498</name>
</gene>
<evidence type="ECO:0008006" key="4">
    <source>
        <dbReference type="Google" id="ProtNLM"/>
    </source>
</evidence>
<feature type="chain" id="PRO_5039218428" description="Secreted protein" evidence="1">
    <location>
        <begin position="25"/>
        <end position="66"/>
    </location>
</feature>
<evidence type="ECO:0000313" key="2">
    <source>
        <dbReference type="EMBL" id="KAH3751893.1"/>
    </source>
</evidence>
<accession>A0A9D4DMZ3</accession>
<name>A0A9D4DMZ3_DREPO</name>
<feature type="signal peptide" evidence="1">
    <location>
        <begin position="1"/>
        <end position="24"/>
    </location>
</feature>
<reference evidence="2" key="1">
    <citation type="journal article" date="2019" name="bioRxiv">
        <title>The Genome of the Zebra Mussel, Dreissena polymorpha: A Resource for Invasive Species Research.</title>
        <authorList>
            <person name="McCartney M.A."/>
            <person name="Auch B."/>
            <person name="Kono T."/>
            <person name="Mallez S."/>
            <person name="Zhang Y."/>
            <person name="Obille A."/>
            <person name="Becker A."/>
            <person name="Abrahante J.E."/>
            <person name="Garbe J."/>
            <person name="Badalamenti J.P."/>
            <person name="Herman A."/>
            <person name="Mangelson H."/>
            <person name="Liachko I."/>
            <person name="Sullivan S."/>
            <person name="Sone E.D."/>
            <person name="Koren S."/>
            <person name="Silverstein K.A.T."/>
            <person name="Beckman K.B."/>
            <person name="Gohl D.M."/>
        </authorList>
    </citation>
    <scope>NUCLEOTIDE SEQUENCE</scope>
    <source>
        <strain evidence="2">Duluth1</strain>
        <tissue evidence="2">Whole animal</tissue>
    </source>
</reference>
<reference evidence="2" key="2">
    <citation type="submission" date="2020-11" db="EMBL/GenBank/DDBJ databases">
        <authorList>
            <person name="McCartney M.A."/>
            <person name="Auch B."/>
            <person name="Kono T."/>
            <person name="Mallez S."/>
            <person name="Becker A."/>
            <person name="Gohl D.M."/>
            <person name="Silverstein K.A.T."/>
            <person name="Koren S."/>
            <person name="Bechman K.B."/>
            <person name="Herman A."/>
            <person name="Abrahante J.E."/>
            <person name="Garbe J."/>
        </authorList>
    </citation>
    <scope>NUCLEOTIDE SEQUENCE</scope>
    <source>
        <strain evidence="2">Duluth1</strain>
        <tissue evidence="2">Whole animal</tissue>
    </source>
</reference>
<dbReference type="EMBL" id="JAIWYP010000010">
    <property type="protein sequence ID" value="KAH3751893.1"/>
    <property type="molecule type" value="Genomic_DNA"/>
</dbReference>
<evidence type="ECO:0000313" key="3">
    <source>
        <dbReference type="Proteomes" id="UP000828390"/>
    </source>
</evidence>
<keyword evidence="3" id="KW-1185">Reference proteome</keyword>
<dbReference type="Proteomes" id="UP000828390">
    <property type="component" value="Unassembled WGS sequence"/>
</dbReference>
<comment type="caution">
    <text evidence="2">The sequence shown here is derived from an EMBL/GenBank/DDBJ whole genome shotgun (WGS) entry which is preliminary data.</text>
</comment>
<proteinExistence type="predicted"/>
<keyword evidence="1" id="KW-0732">Signal</keyword>
<evidence type="ECO:0000256" key="1">
    <source>
        <dbReference type="SAM" id="SignalP"/>
    </source>
</evidence>
<protein>
    <recommendedName>
        <fullName evidence="4">Secreted protein</fullName>
    </recommendedName>
</protein>
<sequence length="66" mass="7348">MTAIMIQMTAIIVILLMMTMMVHGVCANAYDADHEDGGDGYDYVHLPGTQASVSRLHMDPWQHSKQ</sequence>
<organism evidence="2 3">
    <name type="scientific">Dreissena polymorpha</name>
    <name type="common">Zebra mussel</name>
    <name type="synonym">Mytilus polymorpha</name>
    <dbReference type="NCBI Taxonomy" id="45954"/>
    <lineage>
        <taxon>Eukaryota</taxon>
        <taxon>Metazoa</taxon>
        <taxon>Spiralia</taxon>
        <taxon>Lophotrochozoa</taxon>
        <taxon>Mollusca</taxon>
        <taxon>Bivalvia</taxon>
        <taxon>Autobranchia</taxon>
        <taxon>Heteroconchia</taxon>
        <taxon>Euheterodonta</taxon>
        <taxon>Imparidentia</taxon>
        <taxon>Neoheterodontei</taxon>
        <taxon>Myida</taxon>
        <taxon>Dreissenoidea</taxon>
        <taxon>Dreissenidae</taxon>
        <taxon>Dreissena</taxon>
    </lineage>
</organism>